<evidence type="ECO:0000313" key="2">
    <source>
        <dbReference type="Proteomes" id="UP000790377"/>
    </source>
</evidence>
<name>A0ACB8ARB5_9AGAM</name>
<organism evidence="1 2">
    <name type="scientific">Hygrophoropsis aurantiaca</name>
    <dbReference type="NCBI Taxonomy" id="72124"/>
    <lineage>
        <taxon>Eukaryota</taxon>
        <taxon>Fungi</taxon>
        <taxon>Dikarya</taxon>
        <taxon>Basidiomycota</taxon>
        <taxon>Agaricomycotina</taxon>
        <taxon>Agaricomycetes</taxon>
        <taxon>Agaricomycetidae</taxon>
        <taxon>Boletales</taxon>
        <taxon>Coniophorineae</taxon>
        <taxon>Hygrophoropsidaceae</taxon>
        <taxon>Hygrophoropsis</taxon>
    </lineage>
</organism>
<reference evidence="1" key="1">
    <citation type="journal article" date="2021" name="New Phytol.">
        <title>Evolutionary innovations through gain and loss of genes in the ectomycorrhizal Boletales.</title>
        <authorList>
            <person name="Wu G."/>
            <person name="Miyauchi S."/>
            <person name="Morin E."/>
            <person name="Kuo A."/>
            <person name="Drula E."/>
            <person name="Varga T."/>
            <person name="Kohler A."/>
            <person name="Feng B."/>
            <person name="Cao Y."/>
            <person name="Lipzen A."/>
            <person name="Daum C."/>
            <person name="Hundley H."/>
            <person name="Pangilinan J."/>
            <person name="Johnson J."/>
            <person name="Barry K."/>
            <person name="LaButti K."/>
            <person name="Ng V."/>
            <person name="Ahrendt S."/>
            <person name="Min B."/>
            <person name="Choi I.G."/>
            <person name="Park H."/>
            <person name="Plett J.M."/>
            <person name="Magnuson J."/>
            <person name="Spatafora J.W."/>
            <person name="Nagy L.G."/>
            <person name="Henrissat B."/>
            <person name="Grigoriev I.V."/>
            <person name="Yang Z.L."/>
            <person name="Xu J."/>
            <person name="Martin F.M."/>
        </authorList>
    </citation>
    <scope>NUCLEOTIDE SEQUENCE</scope>
    <source>
        <strain evidence="1">ATCC 28755</strain>
    </source>
</reference>
<comment type="caution">
    <text evidence="1">The sequence shown here is derived from an EMBL/GenBank/DDBJ whole genome shotgun (WGS) entry which is preliminary data.</text>
</comment>
<evidence type="ECO:0000313" key="1">
    <source>
        <dbReference type="EMBL" id="KAH7915880.1"/>
    </source>
</evidence>
<keyword evidence="2" id="KW-1185">Reference proteome</keyword>
<proteinExistence type="predicted"/>
<gene>
    <name evidence="1" type="ORF">BJ138DRAFT_1109221</name>
</gene>
<protein>
    <submittedName>
        <fullName evidence="1">Uncharacterized protein</fullName>
    </submittedName>
</protein>
<accession>A0ACB8ARB5</accession>
<sequence>MTSRSSPKFRVAISGAGIGGLLLAVTIGKFSDVPIDLYEAHAEITTVGAGVAVWRRTMDIMKELGLYEDVAKVAARAPDSSHGPYMRRSDIREGGHEWFHQTFTYGPSQMHRRDLVHILEEHLPQTCTVHLSKRLTTYTQTPSGALELNFADGTMATADVLIGADGIRSPTRKTMFERLAEDSPGTIDPDRVSDYVNPSWTGYLVYRSLIPVEKLLKHSPGNPAASEMMVACGRGKNIVSYPVMQGTLVNVAATVLDPEKTNTQFEGHWVSDVSEEELQKAFDNFEPYSRQLLAFCEKPSRWALHVVNELPCSTSGNVALLGDACHAMTPHFGAGAGQAIEDAFVLGRLLAHDLTTLSNIPTALRIYQDIRLPFATFVARESFKTGYMTNFLAPGYFDGIDLSNEKEDLERLHQALLKQWAWQVRDGSIEEWVEAEKQLKESVST</sequence>
<dbReference type="EMBL" id="MU267595">
    <property type="protein sequence ID" value="KAH7915880.1"/>
    <property type="molecule type" value="Genomic_DNA"/>
</dbReference>
<dbReference type="Proteomes" id="UP000790377">
    <property type="component" value="Unassembled WGS sequence"/>
</dbReference>